<sequence length="488" mass="53109">MVKGRPSRRGATARLCGAVGAHSRLKPQRPRLKQGSRLSSCDTGKAIVTSASRLLKVLAAVAALSLAAPVRAATDIALWHAMSGELGRQLDKLAADFNASQSDYRIVPAYKGNYTETVTAAIFAFRSRSQPAIVQVNEVATATMTAAKGAVYPVFRLMRDQGEPFSLGDYLPAVSGYYTDAGGNLLSFPFNSSTPILYYNKSMFRDAGLDPEAPPKTWPELGAAAKRLRDRGAPCGFTTSWPSWIHVENFSAFHNLPVATRANGFAGLDAELTINNPPLVHHIAALAEWQKTKLFDYSGRGQAAEPRFQNGECGIFIGSSATRADIKANSKFEIGYGMMPYWPDVKGAPQNSIIGGATLWVLRDRPREEYKGVARFFAYLSQPGVQAAWHQNTGYLPVTRAAFELTRAQGFYERNPGSAISFEQITLNPPTENSKGTRLGSFVLIRGAIEDELEQAFAGHKSAQAALDSAVERGNKLLRQFERASPER</sequence>
<proteinExistence type="inferred from homology"/>
<dbReference type="KEGG" id="bvz:BRAD3257_8693"/>
<evidence type="ECO:0000256" key="3">
    <source>
        <dbReference type="ARBA" id="ARBA00011557"/>
    </source>
</evidence>
<dbReference type="InterPro" id="IPR006059">
    <property type="entry name" value="SBP"/>
</dbReference>
<organism evidence="9 10">
    <name type="scientific">Bradyrhizobium vignae</name>
    <dbReference type="NCBI Taxonomy" id="1549949"/>
    <lineage>
        <taxon>Bacteria</taxon>
        <taxon>Pseudomonadati</taxon>
        <taxon>Pseudomonadota</taxon>
        <taxon>Alphaproteobacteria</taxon>
        <taxon>Hyphomicrobiales</taxon>
        <taxon>Nitrobacteraceae</taxon>
        <taxon>Bradyrhizobium</taxon>
    </lineage>
</organism>
<reference evidence="9 10" key="1">
    <citation type="submission" date="2018-03" db="EMBL/GenBank/DDBJ databases">
        <authorList>
            <person name="Gully D."/>
        </authorList>
    </citation>
    <scope>NUCLEOTIDE SEQUENCE [LARGE SCALE GENOMIC DNA]</scope>
    <source>
        <strain evidence="9">ORS3257</strain>
    </source>
</reference>
<keyword evidence="5" id="KW-0813">Transport</keyword>
<gene>
    <name evidence="9" type="primary">ugpB</name>
    <name evidence="9" type="ORF">BRAD3257_8693</name>
</gene>
<comment type="subunit">
    <text evidence="3">The complex is composed of two ATP-binding proteins (UgpC), two transmembrane proteins (UgpA and UgpE) and a solute-binding protein (UgpB).</text>
</comment>
<keyword evidence="6" id="KW-0732">Signal</keyword>
<dbReference type="NCBIfam" id="NF008211">
    <property type="entry name" value="PRK10974.1"/>
    <property type="match status" value="1"/>
</dbReference>
<dbReference type="Proteomes" id="UP000246085">
    <property type="component" value="Chromosome BRAD3257"/>
</dbReference>
<dbReference type="Gene3D" id="3.40.190.10">
    <property type="entry name" value="Periplasmic binding protein-like II"/>
    <property type="match status" value="2"/>
</dbReference>
<evidence type="ECO:0000313" key="10">
    <source>
        <dbReference type="Proteomes" id="UP000246085"/>
    </source>
</evidence>
<evidence type="ECO:0000256" key="7">
    <source>
        <dbReference type="ARBA" id="ARBA00022764"/>
    </source>
</evidence>
<evidence type="ECO:0000256" key="4">
    <source>
        <dbReference type="ARBA" id="ARBA00017470"/>
    </source>
</evidence>
<evidence type="ECO:0000256" key="1">
    <source>
        <dbReference type="ARBA" id="ARBA00004418"/>
    </source>
</evidence>
<dbReference type="AlphaFoldDB" id="A0A2U3QD75"/>
<comment type="subcellular location">
    <subcellularLocation>
        <location evidence="1">Periplasm</location>
    </subcellularLocation>
</comment>
<evidence type="ECO:0000256" key="2">
    <source>
        <dbReference type="ARBA" id="ARBA00008520"/>
    </source>
</evidence>
<accession>A0A2U3QD75</accession>
<dbReference type="EMBL" id="LS398110">
    <property type="protein sequence ID" value="SPP99275.1"/>
    <property type="molecule type" value="Genomic_DNA"/>
</dbReference>
<evidence type="ECO:0000256" key="6">
    <source>
        <dbReference type="ARBA" id="ARBA00022729"/>
    </source>
</evidence>
<evidence type="ECO:0000256" key="5">
    <source>
        <dbReference type="ARBA" id="ARBA00022448"/>
    </source>
</evidence>
<dbReference type="SUPFAM" id="SSF53850">
    <property type="entry name" value="Periplasmic binding protein-like II"/>
    <property type="match status" value="1"/>
</dbReference>
<evidence type="ECO:0000313" key="9">
    <source>
        <dbReference type="EMBL" id="SPP99275.1"/>
    </source>
</evidence>
<dbReference type="PANTHER" id="PTHR43649">
    <property type="entry name" value="ARABINOSE-BINDING PROTEIN-RELATED"/>
    <property type="match status" value="1"/>
</dbReference>
<dbReference type="InterPro" id="IPR050490">
    <property type="entry name" value="Bact_solute-bd_prot1"/>
</dbReference>
<keyword evidence="7" id="KW-0574">Periplasm</keyword>
<dbReference type="PANTHER" id="PTHR43649:SF31">
    <property type="entry name" value="SN-GLYCEROL-3-PHOSPHATE-BINDING PERIPLASMIC PROTEIN UGPB"/>
    <property type="match status" value="1"/>
</dbReference>
<comment type="similarity">
    <text evidence="2">Belongs to the bacterial solute-binding protein 1 family.</text>
</comment>
<name>A0A2U3QD75_9BRAD</name>
<protein>
    <recommendedName>
        <fullName evidence="4">sn-glycerol-3-phosphate-binding periplasmic protein UgpB</fullName>
    </recommendedName>
</protein>
<comment type="function">
    <text evidence="8">Part of the ABC transporter complex UgpBAEC involved in sn-glycerol-3-phosphate (G3P) import. Binds G3P.</text>
</comment>
<evidence type="ECO:0000256" key="8">
    <source>
        <dbReference type="ARBA" id="ARBA00034473"/>
    </source>
</evidence>
<dbReference type="GO" id="GO:0042597">
    <property type="term" value="C:periplasmic space"/>
    <property type="evidence" value="ECO:0007669"/>
    <property type="project" value="UniProtKB-SubCell"/>
</dbReference>
<dbReference type="Pfam" id="PF13416">
    <property type="entry name" value="SBP_bac_8"/>
    <property type="match status" value="1"/>
</dbReference>
<dbReference type="CDD" id="cd14748">
    <property type="entry name" value="PBP2_UgpB"/>
    <property type="match status" value="1"/>
</dbReference>